<proteinExistence type="predicted"/>
<dbReference type="Gene3D" id="3.30.1330.40">
    <property type="entry name" value="RutC-like"/>
    <property type="match status" value="1"/>
</dbReference>
<reference evidence="1 2" key="1">
    <citation type="submission" date="2018-01" db="EMBL/GenBank/DDBJ databases">
        <title>Complete genome sequence of Salinigranum rubrum GX10T, an extremely halophilic archaeon isolated from a marine solar saltern.</title>
        <authorList>
            <person name="Han S."/>
        </authorList>
    </citation>
    <scope>NUCLEOTIDE SEQUENCE [LARGE SCALE GENOMIC DNA]</scope>
    <source>
        <strain evidence="1 2">GX10</strain>
    </source>
</reference>
<protein>
    <submittedName>
        <fullName evidence="1">RidA family protein</fullName>
    </submittedName>
</protein>
<accession>A0A2I8VHK5</accession>
<dbReference type="AlphaFoldDB" id="A0A2I8VHK5"/>
<dbReference type="RefSeq" id="WP_103424037.1">
    <property type="nucleotide sequence ID" value="NZ_CP026309.1"/>
</dbReference>
<dbReference type="PANTHER" id="PTHR11803:SF39">
    <property type="entry name" value="2-IMINOBUTANOATE_2-IMINOPROPANOATE DEAMINASE"/>
    <property type="match status" value="1"/>
</dbReference>
<dbReference type="InterPro" id="IPR006175">
    <property type="entry name" value="YjgF/YER057c/UK114"/>
</dbReference>
<dbReference type="CDD" id="cd00448">
    <property type="entry name" value="YjgF_YER057c_UK114_family"/>
    <property type="match status" value="1"/>
</dbReference>
<name>A0A2I8VHK5_9EURY</name>
<sequence>MTRRAIEPAGLADAAQHHFTPAIVADGTLYVSGQVGTDDEGEYVGDDVRSQTRQAFENVETLLRSVDRGLGDVVKVTSYVVDIADNYEAFHSVYREVFPERPFPCHTALGVDSLASETPLVEIEVEAPVDEDL</sequence>
<dbReference type="Pfam" id="PF01042">
    <property type="entry name" value="Ribonuc_L-PSP"/>
    <property type="match status" value="1"/>
</dbReference>
<dbReference type="Proteomes" id="UP000236584">
    <property type="component" value="Chromosome"/>
</dbReference>
<dbReference type="OrthoDB" id="190351at2157"/>
<evidence type="ECO:0000313" key="1">
    <source>
        <dbReference type="EMBL" id="AUV80529.1"/>
    </source>
</evidence>
<dbReference type="GO" id="GO:0019239">
    <property type="term" value="F:deaminase activity"/>
    <property type="evidence" value="ECO:0007669"/>
    <property type="project" value="TreeGrafter"/>
</dbReference>
<dbReference type="KEGG" id="srub:C2R22_01690"/>
<dbReference type="PANTHER" id="PTHR11803">
    <property type="entry name" value="2-IMINOBUTANOATE/2-IMINOPROPANOATE DEAMINASE RIDA"/>
    <property type="match status" value="1"/>
</dbReference>
<dbReference type="GeneID" id="35590761"/>
<dbReference type="EMBL" id="CP026309">
    <property type="protein sequence ID" value="AUV80529.1"/>
    <property type="molecule type" value="Genomic_DNA"/>
</dbReference>
<gene>
    <name evidence="1" type="ORF">C2R22_01690</name>
</gene>
<organism evidence="1 2">
    <name type="scientific">Salinigranum rubrum</name>
    <dbReference type="NCBI Taxonomy" id="755307"/>
    <lineage>
        <taxon>Archaea</taxon>
        <taxon>Methanobacteriati</taxon>
        <taxon>Methanobacteriota</taxon>
        <taxon>Stenosarchaea group</taxon>
        <taxon>Halobacteria</taxon>
        <taxon>Halobacteriales</taxon>
        <taxon>Haloferacaceae</taxon>
        <taxon>Salinigranum</taxon>
    </lineage>
</organism>
<dbReference type="GO" id="GO:0005829">
    <property type="term" value="C:cytosol"/>
    <property type="evidence" value="ECO:0007669"/>
    <property type="project" value="TreeGrafter"/>
</dbReference>
<dbReference type="InterPro" id="IPR035959">
    <property type="entry name" value="RutC-like_sf"/>
</dbReference>
<dbReference type="SUPFAM" id="SSF55298">
    <property type="entry name" value="YjgF-like"/>
    <property type="match status" value="1"/>
</dbReference>
<keyword evidence="2" id="KW-1185">Reference proteome</keyword>
<evidence type="ECO:0000313" key="2">
    <source>
        <dbReference type="Proteomes" id="UP000236584"/>
    </source>
</evidence>